<feature type="compositionally biased region" description="Pro residues" evidence="1">
    <location>
        <begin position="143"/>
        <end position="188"/>
    </location>
</feature>
<sequence>MEANTLAAADIDMSSSLFNGILIGYAVCGIILILLAAIGGKASAGKRWTLGVVGAIILAIVSGYVIFDWHTMWIPSGKGFLCVTIGPIALIIWGIVGLFKADGHDSSIPPTQPPNAQQWNAANPQAQQWGAPQQAPPQQWGQQPPPPQYPPQQYPPQAYPQQQPYPPQYPQQQPPPQQWGQQPPPPPR</sequence>
<feature type="compositionally biased region" description="Low complexity" evidence="1">
    <location>
        <begin position="114"/>
        <end position="142"/>
    </location>
</feature>
<feature type="transmembrane region" description="Helical" evidence="2">
    <location>
        <begin position="16"/>
        <end position="36"/>
    </location>
</feature>
<name>A0A9W6SR28_9ACTN</name>
<dbReference type="EMBL" id="BSTX01000004">
    <property type="protein sequence ID" value="GLZ80439.1"/>
    <property type="molecule type" value="Genomic_DNA"/>
</dbReference>
<feature type="region of interest" description="Disordered" evidence="1">
    <location>
        <begin position="106"/>
        <end position="188"/>
    </location>
</feature>
<evidence type="ECO:0000256" key="1">
    <source>
        <dbReference type="SAM" id="MobiDB-lite"/>
    </source>
</evidence>
<proteinExistence type="predicted"/>
<keyword evidence="2" id="KW-0812">Transmembrane</keyword>
<feature type="transmembrane region" description="Helical" evidence="2">
    <location>
        <begin position="79"/>
        <end position="99"/>
    </location>
</feature>
<organism evidence="3 4">
    <name type="scientific">Actinorhabdospora filicis</name>
    <dbReference type="NCBI Taxonomy" id="1785913"/>
    <lineage>
        <taxon>Bacteria</taxon>
        <taxon>Bacillati</taxon>
        <taxon>Actinomycetota</taxon>
        <taxon>Actinomycetes</taxon>
        <taxon>Micromonosporales</taxon>
        <taxon>Micromonosporaceae</taxon>
        <taxon>Actinorhabdospora</taxon>
    </lineage>
</organism>
<keyword evidence="2" id="KW-1133">Transmembrane helix</keyword>
<accession>A0A9W6SR28</accession>
<protein>
    <submittedName>
        <fullName evidence="3">Uncharacterized protein</fullName>
    </submittedName>
</protein>
<keyword evidence="2" id="KW-0472">Membrane</keyword>
<comment type="caution">
    <text evidence="3">The sequence shown here is derived from an EMBL/GenBank/DDBJ whole genome shotgun (WGS) entry which is preliminary data.</text>
</comment>
<dbReference type="RefSeq" id="WP_285665612.1">
    <property type="nucleotide sequence ID" value="NZ_BSTX01000004.1"/>
</dbReference>
<evidence type="ECO:0000313" key="4">
    <source>
        <dbReference type="Proteomes" id="UP001165079"/>
    </source>
</evidence>
<evidence type="ECO:0000256" key="2">
    <source>
        <dbReference type="SAM" id="Phobius"/>
    </source>
</evidence>
<evidence type="ECO:0000313" key="3">
    <source>
        <dbReference type="EMBL" id="GLZ80439.1"/>
    </source>
</evidence>
<reference evidence="3" key="1">
    <citation type="submission" date="2023-03" db="EMBL/GenBank/DDBJ databases">
        <title>Actinorhabdospora filicis NBRC 111898.</title>
        <authorList>
            <person name="Ichikawa N."/>
            <person name="Sato H."/>
            <person name="Tonouchi N."/>
        </authorList>
    </citation>
    <scope>NUCLEOTIDE SEQUENCE</scope>
    <source>
        <strain evidence="3">NBRC 111898</strain>
    </source>
</reference>
<keyword evidence="4" id="KW-1185">Reference proteome</keyword>
<feature type="transmembrane region" description="Helical" evidence="2">
    <location>
        <begin position="48"/>
        <end position="67"/>
    </location>
</feature>
<dbReference type="AlphaFoldDB" id="A0A9W6SR28"/>
<dbReference type="Proteomes" id="UP001165079">
    <property type="component" value="Unassembled WGS sequence"/>
</dbReference>
<gene>
    <name evidence="3" type="ORF">Afil01_52460</name>
</gene>